<proteinExistence type="predicted"/>
<evidence type="ECO:0000313" key="2">
    <source>
        <dbReference type="Proteomes" id="UP000653305"/>
    </source>
</evidence>
<organism evidence="1 2">
    <name type="scientific">Phtheirospermum japonicum</name>
    <dbReference type="NCBI Taxonomy" id="374723"/>
    <lineage>
        <taxon>Eukaryota</taxon>
        <taxon>Viridiplantae</taxon>
        <taxon>Streptophyta</taxon>
        <taxon>Embryophyta</taxon>
        <taxon>Tracheophyta</taxon>
        <taxon>Spermatophyta</taxon>
        <taxon>Magnoliopsida</taxon>
        <taxon>eudicotyledons</taxon>
        <taxon>Gunneridae</taxon>
        <taxon>Pentapetalae</taxon>
        <taxon>asterids</taxon>
        <taxon>lamiids</taxon>
        <taxon>Lamiales</taxon>
        <taxon>Orobanchaceae</taxon>
        <taxon>Orobanchaceae incertae sedis</taxon>
        <taxon>Phtheirospermum</taxon>
    </lineage>
</organism>
<dbReference type="OrthoDB" id="1620383at2759"/>
<comment type="caution">
    <text evidence="1">The sequence shown here is derived from an EMBL/GenBank/DDBJ whole genome shotgun (WGS) entry which is preliminary data.</text>
</comment>
<gene>
    <name evidence="1" type="ORF">PHJA_002069600</name>
</gene>
<reference evidence="1" key="1">
    <citation type="submission" date="2020-07" db="EMBL/GenBank/DDBJ databases">
        <title>Ethylene signaling mediates host invasion by parasitic plants.</title>
        <authorList>
            <person name="Yoshida S."/>
        </authorList>
    </citation>
    <scope>NUCLEOTIDE SEQUENCE</scope>
    <source>
        <strain evidence="1">Okayama</strain>
    </source>
</reference>
<sequence>MERRKFWLSSIIKNSFFLPTKSKSCRPLNLSKPQINHFYVFTAEKSNGLVAIYKDMESCSGYKDIQVMWEMIHSSSCHRNAHKDRGGNKND</sequence>
<name>A0A830CES2_9LAMI</name>
<dbReference type="PANTHER" id="PTHR33181:SF15">
    <property type="entry name" value="PROTEIN FAR1-RELATED SEQUENCE"/>
    <property type="match status" value="1"/>
</dbReference>
<dbReference type="PANTHER" id="PTHR33181">
    <property type="entry name" value="OS01G0778500 PROTEIN"/>
    <property type="match status" value="1"/>
</dbReference>
<accession>A0A830CES2</accession>
<dbReference type="Proteomes" id="UP000653305">
    <property type="component" value="Unassembled WGS sequence"/>
</dbReference>
<dbReference type="EMBL" id="BMAC01000562">
    <property type="protein sequence ID" value="GFP99257.1"/>
    <property type="molecule type" value="Genomic_DNA"/>
</dbReference>
<protein>
    <submittedName>
        <fullName evidence="1">Uncharacterized protein</fullName>
    </submittedName>
</protein>
<keyword evidence="2" id="KW-1185">Reference proteome</keyword>
<dbReference type="AlphaFoldDB" id="A0A830CES2"/>
<evidence type="ECO:0000313" key="1">
    <source>
        <dbReference type="EMBL" id="GFP99257.1"/>
    </source>
</evidence>